<evidence type="ECO:0000259" key="1">
    <source>
        <dbReference type="Pfam" id="PF13456"/>
    </source>
</evidence>
<feature type="domain" description="RNase H type-1" evidence="1">
    <location>
        <begin position="84"/>
        <end position="179"/>
    </location>
</feature>
<reference evidence="2 3" key="1">
    <citation type="submission" date="2023-08" db="EMBL/GenBank/DDBJ databases">
        <title>A Necator americanus chromosomal reference genome.</title>
        <authorList>
            <person name="Ilik V."/>
            <person name="Petrzelkova K.J."/>
            <person name="Pardy F."/>
            <person name="Fuh T."/>
            <person name="Niatou-Singa F.S."/>
            <person name="Gouil Q."/>
            <person name="Baker L."/>
            <person name="Ritchie M.E."/>
            <person name="Jex A.R."/>
            <person name="Gazzola D."/>
            <person name="Li H."/>
            <person name="Toshio Fujiwara R."/>
            <person name="Zhan B."/>
            <person name="Aroian R.V."/>
            <person name="Pafco B."/>
            <person name="Schwarz E.M."/>
        </authorList>
    </citation>
    <scope>NUCLEOTIDE SEQUENCE [LARGE SCALE GENOMIC DNA]</scope>
    <source>
        <strain evidence="2 3">Aroian</strain>
        <tissue evidence="2">Whole animal</tissue>
    </source>
</reference>
<dbReference type="InterPro" id="IPR012337">
    <property type="entry name" value="RNaseH-like_sf"/>
</dbReference>
<gene>
    <name evidence="2" type="primary">Necator_chrX.g25451</name>
    <name evidence="2" type="ORF">RB195_025285</name>
</gene>
<dbReference type="Pfam" id="PF13456">
    <property type="entry name" value="RVT_3"/>
    <property type="match status" value="1"/>
</dbReference>
<evidence type="ECO:0000313" key="2">
    <source>
        <dbReference type="EMBL" id="KAK6765293.1"/>
    </source>
</evidence>
<keyword evidence="3" id="KW-1185">Reference proteome</keyword>
<dbReference type="InterPro" id="IPR002156">
    <property type="entry name" value="RNaseH_domain"/>
</dbReference>
<protein>
    <recommendedName>
        <fullName evidence="1">RNase H type-1 domain-containing protein</fullName>
    </recommendedName>
</protein>
<dbReference type="Gene3D" id="3.30.420.10">
    <property type="entry name" value="Ribonuclease H-like superfamily/Ribonuclease H"/>
    <property type="match status" value="1"/>
</dbReference>
<proteinExistence type="predicted"/>
<name>A0ABR1ERP7_NECAM</name>
<dbReference type="EMBL" id="JAVFWL010000006">
    <property type="protein sequence ID" value="KAK6765293.1"/>
    <property type="molecule type" value="Genomic_DNA"/>
</dbReference>
<evidence type="ECO:0000313" key="3">
    <source>
        <dbReference type="Proteomes" id="UP001303046"/>
    </source>
</evidence>
<accession>A0ABR1ERP7</accession>
<organism evidence="2 3">
    <name type="scientific">Necator americanus</name>
    <name type="common">Human hookworm</name>
    <dbReference type="NCBI Taxonomy" id="51031"/>
    <lineage>
        <taxon>Eukaryota</taxon>
        <taxon>Metazoa</taxon>
        <taxon>Ecdysozoa</taxon>
        <taxon>Nematoda</taxon>
        <taxon>Chromadorea</taxon>
        <taxon>Rhabditida</taxon>
        <taxon>Rhabditina</taxon>
        <taxon>Rhabditomorpha</taxon>
        <taxon>Strongyloidea</taxon>
        <taxon>Ancylostomatidae</taxon>
        <taxon>Bunostominae</taxon>
        <taxon>Necator</taxon>
    </lineage>
</organism>
<dbReference type="Proteomes" id="UP001303046">
    <property type="component" value="Unassembled WGS sequence"/>
</dbReference>
<comment type="caution">
    <text evidence="2">The sequence shown here is derived from an EMBL/GenBank/DDBJ whole genome shotgun (WGS) entry which is preliminary data.</text>
</comment>
<sequence length="184" mass="20892">MVFTKLMRPLLAKWRMANGISIAVHLDDGLIWAESAHREEKCVESSGHCYRKELQLGTASMYTWALNQAERDEIIDNHDKMSSSINLPQELSGSSSSARELFDILSGLQAFLGYRFSEEVVWHCDSQAAIAILKKGGREPELQPLAQHIWKLSDNLHVKIEFVWISQEFNTEADEASNEIDLDD</sequence>
<dbReference type="InterPro" id="IPR036397">
    <property type="entry name" value="RNaseH_sf"/>
</dbReference>
<dbReference type="SUPFAM" id="SSF53098">
    <property type="entry name" value="Ribonuclease H-like"/>
    <property type="match status" value="1"/>
</dbReference>